<dbReference type="GO" id="GO:0008643">
    <property type="term" value="P:carbohydrate transport"/>
    <property type="evidence" value="ECO:0007669"/>
    <property type="project" value="InterPro"/>
</dbReference>
<dbReference type="GO" id="GO:0016020">
    <property type="term" value="C:membrane"/>
    <property type="evidence" value="ECO:0007669"/>
    <property type="project" value="InterPro"/>
</dbReference>
<dbReference type="InterPro" id="IPR007049">
    <property type="entry name" value="Carb-sel_porin_OprB"/>
</dbReference>
<evidence type="ECO:0000313" key="3">
    <source>
        <dbReference type="EMBL" id="MBW4661869.1"/>
    </source>
</evidence>
<dbReference type="InterPro" id="IPR038673">
    <property type="entry name" value="OprB_sf"/>
</dbReference>
<comment type="caution">
    <text evidence="3">The sequence shown here is derived from an EMBL/GenBank/DDBJ whole genome shotgun (WGS) entry which is preliminary data.</text>
</comment>
<organism evidence="3 4">
    <name type="scientific">Drouetiella hepatica Uher 2000/2452</name>
    <dbReference type="NCBI Taxonomy" id="904376"/>
    <lineage>
        <taxon>Bacteria</taxon>
        <taxon>Bacillati</taxon>
        <taxon>Cyanobacteriota</taxon>
        <taxon>Cyanophyceae</taxon>
        <taxon>Oculatellales</taxon>
        <taxon>Oculatellaceae</taxon>
        <taxon>Drouetiella</taxon>
    </lineage>
</organism>
<evidence type="ECO:0000256" key="1">
    <source>
        <dbReference type="ARBA" id="ARBA00008769"/>
    </source>
</evidence>
<dbReference type="Pfam" id="PF04966">
    <property type="entry name" value="OprB"/>
    <property type="match status" value="1"/>
</dbReference>
<accession>A0A951QGY9</accession>
<proteinExistence type="inferred from homology"/>
<evidence type="ECO:0000256" key="2">
    <source>
        <dbReference type="RuleBase" id="RU363072"/>
    </source>
</evidence>
<dbReference type="EMBL" id="JAHHHD010000048">
    <property type="protein sequence ID" value="MBW4661869.1"/>
    <property type="molecule type" value="Genomic_DNA"/>
</dbReference>
<reference evidence="3" key="2">
    <citation type="journal article" date="2022" name="Microbiol. Resour. Announc.">
        <title>Metagenome Sequencing to Explore Phylogenomics of Terrestrial Cyanobacteria.</title>
        <authorList>
            <person name="Ward R.D."/>
            <person name="Stajich J.E."/>
            <person name="Johansen J.R."/>
            <person name="Huntemann M."/>
            <person name="Clum A."/>
            <person name="Foster B."/>
            <person name="Foster B."/>
            <person name="Roux S."/>
            <person name="Palaniappan K."/>
            <person name="Varghese N."/>
            <person name="Mukherjee S."/>
            <person name="Reddy T.B.K."/>
            <person name="Daum C."/>
            <person name="Copeland A."/>
            <person name="Chen I.A."/>
            <person name="Ivanova N.N."/>
            <person name="Kyrpides N.C."/>
            <person name="Shapiro N."/>
            <person name="Eloe-Fadrosh E.A."/>
            <person name="Pietrasiak N."/>
        </authorList>
    </citation>
    <scope>NUCLEOTIDE SEQUENCE</scope>
    <source>
        <strain evidence="3">UHER 2000/2452</strain>
    </source>
</reference>
<dbReference type="GO" id="GO:0015288">
    <property type="term" value="F:porin activity"/>
    <property type="evidence" value="ECO:0007669"/>
    <property type="project" value="InterPro"/>
</dbReference>
<evidence type="ECO:0000313" key="4">
    <source>
        <dbReference type="Proteomes" id="UP000757435"/>
    </source>
</evidence>
<dbReference type="AlphaFoldDB" id="A0A951QGY9"/>
<name>A0A951QGY9_9CYAN</name>
<dbReference type="Gene3D" id="2.40.160.180">
    <property type="entry name" value="Carbohydrate-selective porin OprB"/>
    <property type="match status" value="1"/>
</dbReference>
<dbReference type="Proteomes" id="UP000757435">
    <property type="component" value="Unassembled WGS sequence"/>
</dbReference>
<protein>
    <submittedName>
        <fullName evidence="3">Carbohydrate porin</fullName>
    </submittedName>
</protein>
<gene>
    <name evidence="3" type="ORF">KME15_24650</name>
</gene>
<sequence length="61" mass="7235">MNRDVKQYEPIPETLNIQTSYRFQINDYISITPELLVITNPEHDCNHDTLYIGTIRATFMF</sequence>
<reference evidence="3" key="1">
    <citation type="submission" date="2021-05" db="EMBL/GenBank/DDBJ databases">
        <authorList>
            <person name="Pietrasiak N."/>
            <person name="Ward R."/>
            <person name="Stajich J.E."/>
            <person name="Kurbessoian T."/>
        </authorList>
    </citation>
    <scope>NUCLEOTIDE SEQUENCE</scope>
    <source>
        <strain evidence="3">UHER 2000/2452</strain>
    </source>
</reference>
<comment type="similarity">
    <text evidence="1 2">Belongs to the OprB family.</text>
</comment>